<comment type="caution">
    <text evidence="3">The sequence shown here is derived from an EMBL/GenBank/DDBJ whole genome shotgun (WGS) entry which is preliminary data.</text>
</comment>
<dbReference type="EMBL" id="BAAAQA010000004">
    <property type="protein sequence ID" value="GAA2111612.1"/>
    <property type="molecule type" value="Genomic_DNA"/>
</dbReference>
<name>A0ABP5J643_9MICC</name>
<organism evidence="3 4">
    <name type="scientific">Kocuria atrinae</name>
    <dbReference type="NCBI Taxonomy" id="592377"/>
    <lineage>
        <taxon>Bacteria</taxon>
        <taxon>Bacillati</taxon>
        <taxon>Actinomycetota</taxon>
        <taxon>Actinomycetes</taxon>
        <taxon>Micrococcales</taxon>
        <taxon>Micrococcaceae</taxon>
        <taxon>Kocuria</taxon>
    </lineage>
</organism>
<protein>
    <recommendedName>
        <fullName evidence="2">MobA-like NTP transferase domain-containing protein</fullName>
    </recommendedName>
</protein>
<dbReference type="Pfam" id="PF12804">
    <property type="entry name" value="NTP_transf_3"/>
    <property type="match status" value="1"/>
</dbReference>
<dbReference type="SUPFAM" id="SSF53448">
    <property type="entry name" value="Nucleotide-diphospho-sugar transferases"/>
    <property type="match status" value="1"/>
</dbReference>
<evidence type="ECO:0000259" key="2">
    <source>
        <dbReference type="Pfam" id="PF12804"/>
    </source>
</evidence>
<dbReference type="RefSeq" id="WP_344223652.1">
    <property type="nucleotide sequence ID" value="NZ_BAAAQA010000004.1"/>
</dbReference>
<gene>
    <name evidence="3" type="ORF">GCM10009824_07060</name>
</gene>
<keyword evidence="1" id="KW-0808">Transferase</keyword>
<dbReference type="Proteomes" id="UP001500166">
    <property type="component" value="Unassembled WGS sequence"/>
</dbReference>
<reference evidence="4" key="1">
    <citation type="journal article" date="2019" name="Int. J. Syst. Evol. Microbiol.">
        <title>The Global Catalogue of Microorganisms (GCM) 10K type strain sequencing project: providing services to taxonomists for standard genome sequencing and annotation.</title>
        <authorList>
            <consortium name="The Broad Institute Genomics Platform"/>
            <consortium name="The Broad Institute Genome Sequencing Center for Infectious Disease"/>
            <person name="Wu L."/>
            <person name="Ma J."/>
        </authorList>
    </citation>
    <scope>NUCLEOTIDE SEQUENCE [LARGE SCALE GENOMIC DNA]</scope>
    <source>
        <strain evidence="4">JCM 15914</strain>
    </source>
</reference>
<sequence length="193" mass="20459">MLRFDSVIVAGGRSSRLGGTPKAGLRRGAESLLEITVRAVNEAGCAVVVGPDDLAVPPATLRTREDPPFSGPAAAIAAGLDHLARQPSRAAWTAVLACDMPDVAAAVQSLADAAANLPSDTQGLIATAPDGHRENLAVMIRTEPLTTVFSEYPSRDRSVRSFWKHLRLIEVAVPAGSTQDVDTWEDVTRFDLH</sequence>
<keyword evidence="4" id="KW-1185">Reference proteome</keyword>
<evidence type="ECO:0000256" key="1">
    <source>
        <dbReference type="ARBA" id="ARBA00022679"/>
    </source>
</evidence>
<evidence type="ECO:0000313" key="3">
    <source>
        <dbReference type="EMBL" id="GAA2111612.1"/>
    </source>
</evidence>
<dbReference type="InterPro" id="IPR025877">
    <property type="entry name" value="MobA-like_NTP_Trfase"/>
</dbReference>
<evidence type="ECO:0000313" key="4">
    <source>
        <dbReference type="Proteomes" id="UP001500166"/>
    </source>
</evidence>
<accession>A0ABP5J643</accession>
<feature type="domain" description="MobA-like NTP transferase" evidence="2">
    <location>
        <begin position="7"/>
        <end position="164"/>
    </location>
</feature>
<dbReference type="PANTHER" id="PTHR19136">
    <property type="entry name" value="MOLYBDENUM COFACTOR GUANYLYLTRANSFERASE"/>
    <property type="match status" value="1"/>
</dbReference>
<dbReference type="Gene3D" id="3.90.550.10">
    <property type="entry name" value="Spore Coat Polysaccharide Biosynthesis Protein SpsA, Chain A"/>
    <property type="match status" value="1"/>
</dbReference>
<dbReference type="PANTHER" id="PTHR19136:SF81">
    <property type="entry name" value="MOLYBDENUM COFACTOR GUANYLYLTRANSFERASE"/>
    <property type="match status" value="1"/>
</dbReference>
<dbReference type="InterPro" id="IPR029044">
    <property type="entry name" value="Nucleotide-diphossugar_trans"/>
</dbReference>
<proteinExistence type="predicted"/>